<dbReference type="AlphaFoldDB" id="Q8N7D3"/>
<feature type="compositionally biased region" description="Polar residues" evidence="1">
    <location>
        <begin position="26"/>
        <end position="39"/>
    </location>
</feature>
<dbReference type="EMBL" id="AK098637">
    <property type="protein sequence ID" value="BAC05360.1"/>
    <property type="molecule type" value="mRNA"/>
</dbReference>
<dbReference type="EMBL" id="CH236954">
    <property type="protein sequence ID" value="EAL23927.1"/>
    <property type="molecule type" value="Genomic_DNA"/>
</dbReference>
<gene>
    <name evidence="3" type="primary">LOC389603</name>
    <name evidence="3" type="ORF">tcag7.1184</name>
</gene>
<name>Q8N7D3_HUMAN</name>
<reference evidence="2" key="1">
    <citation type="submission" date="2002-07" db="EMBL/GenBank/DDBJ databases">
        <title>NEDO human cDNA sequencing project.</title>
        <authorList>
            <person name="Oshima A."/>
            <person name="Takahashi-Fujii A."/>
            <person name="Tanase T."/>
            <person name="Imose N."/>
            <person name="Takeuchi K."/>
            <person name="Arita M."/>
            <person name="Musashino K."/>
            <person name="Yuuki H."/>
            <person name="Hara H."/>
            <person name="Suzuki Y."/>
            <person name="Hata H."/>
            <person name="Nakagawa K."/>
            <person name="Mizuno S."/>
            <person name="Morinaga M."/>
            <person name="Kawamura M."/>
            <person name="Sugiyama T."/>
            <person name="Irie R."/>
            <person name="Otsuki T."/>
            <person name="Sato H."/>
            <person name="Nishikawa T."/>
            <person name="Sugiyama A."/>
            <person name="Kawakami B."/>
            <person name="Nagai K."/>
            <person name="Isogai T."/>
            <person name="Sugano S."/>
        </authorList>
    </citation>
    <scope>NUCLEOTIDE SEQUENCE</scope>
    <source>
        <tissue evidence="2">Testis</tissue>
    </source>
</reference>
<accession>Q8N7D3</accession>
<evidence type="ECO:0000313" key="3">
    <source>
        <dbReference type="EMBL" id="EAL23927.1"/>
    </source>
</evidence>
<organism evidence="2">
    <name type="scientific">Homo sapiens</name>
    <name type="common">Human</name>
    <dbReference type="NCBI Taxonomy" id="9606"/>
    <lineage>
        <taxon>Eukaryota</taxon>
        <taxon>Metazoa</taxon>
        <taxon>Chordata</taxon>
        <taxon>Craniata</taxon>
        <taxon>Vertebrata</taxon>
        <taxon>Euteleostomi</taxon>
        <taxon>Mammalia</taxon>
        <taxon>Eutheria</taxon>
        <taxon>Euarchontoglires</taxon>
        <taxon>Primates</taxon>
        <taxon>Haplorrhini</taxon>
        <taxon>Catarrhini</taxon>
        <taxon>Hominidae</taxon>
        <taxon>Homo</taxon>
    </lineage>
</organism>
<reference evidence="3" key="2">
    <citation type="journal article" date="2003" name="Science">
        <title>Human chromosome 7: DNA sequence and biology.</title>
        <authorList>
            <person name="Scherer S.W."/>
            <person name="Cheung J."/>
            <person name="MacDonald J.R."/>
            <person name="Osborne L.R."/>
            <person name="Nakabayashi K."/>
            <person name="Herbrick J.A."/>
            <person name="Carson A.R."/>
            <person name="Parker-Katiraee L."/>
            <person name="Skaug J."/>
            <person name="Khaja R."/>
            <person name="Zhang J."/>
            <person name="Hudek A.K."/>
            <person name="Li M."/>
            <person name="Haddad M."/>
            <person name="Duggan G.E."/>
            <person name="Fernandez B.A."/>
            <person name="Kanematsu E."/>
            <person name="Gentles S."/>
            <person name="Christopoulos C.C."/>
            <person name="Choufani S."/>
            <person name="Kwasnicka D."/>
            <person name="Zheng X.H."/>
            <person name="Lai Z."/>
            <person name="Nusskern D."/>
            <person name="Zhang Q."/>
            <person name="Gu Z."/>
            <person name="Lu F."/>
            <person name="Zeesman S."/>
            <person name="Nowaczyk M.J."/>
            <person name="Teshima I."/>
            <person name="Chitayat D."/>
            <person name="Shuman C."/>
            <person name="Weksberg R."/>
            <person name="Zackai E.H."/>
            <person name="Grebe T.A."/>
            <person name="Cox S.R."/>
            <person name="Kirkpatrick S.J."/>
            <person name="Rahman N."/>
            <person name="Friedman J.M."/>
            <person name="Heng H.H."/>
            <person name="Pelicci P.G."/>
            <person name="Lo-Coco F."/>
            <person name="Belloni E."/>
            <person name="Shaffer L.G."/>
            <person name="Pober B."/>
            <person name="Morton C.C."/>
            <person name="Gusella J.F."/>
            <person name="Bruns G.A."/>
            <person name="Korf B.R."/>
            <person name="Quade B.J."/>
            <person name="Ligon A.H."/>
            <person name="Ferguson H."/>
            <person name="Higgins A.W."/>
            <person name="Leach N.T."/>
            <person name="Herrick S.R."/>
            <person name="Lemyre E."/>
            <person name="Farra C.G."/>
            <person name="Kim H.G."/>
            <person name="Summers A.M."/>
            <person name="Gripp K.W."/>
            <person name="Roberts W."/>
            <person name="Szatmari P."/>
            <person name="Winsor E.J."/>
            <person name="Grzeschik K.H."/>
            <person name="Teebi A."/>
            <person name="Minassian B.A."/>
            <person name="Kere J."/>
            <person name="Armengol L."/>
            <person name="Pujana M.A."/>
            <person name="Estivill X."/>
            <person name="Wilson M.D."/>
            <person name="Koop B.F."/>
            <person name="Tosi S."/>
            <person name="Moore G.E."/>
            <person name="Boright A.P."/>
            <person name="Zlotorynski E."/>
            <person name="Kerem B."/>
            <person name="Kroisel P.M."/>
            <person name="Petek E."/>
            <person name="Oscier D.G."/>
            <person name="Mould S.J."/>
            <person name="Dohner H."/>
            <person name="Dohner K."/>
            <person name="Rommens J.M."/>
            <person name="Vincent J.B."/>
            <person name="Venter J.C."/>
            <person name="Li P.W."/>
            <person name="Mural R.J."/>
            <person name="Adams M.D."/>
            <person name="Tsui L.C."/>
        </authorList>
    </citation>
    <scope>NUCLEOTIDE SEQUENCE [LARGE SCALE GENOMIC DNA]</scope>
</reference>
<proteinExistence type="evidence at transcript level"/>
<sequence length="163" mass="18086">MCTVGGNVSEDACYGEPLEFPENTKNRATLGSSSPTAGHTPQRKEIRISKMYLHIPIHCSTTYNGRDLESTSVPINRRTDKKNVVRRHSGYCSAREERNPVISAAWMSLEELGKSARCRKTNTPGSHTSVGAKKAELKAVVMDCWLPESGEGVRVRARRENKL</sequence>
<protein>
    <submittedName>
        <fullName evidence="3">Hypothetical gene supported by AK098637</fullName>
    </submittedName>
    <submittedName>
        <fullName evidence="2">cDNA FLJ25771 fis, clone TST06415</fullName>
    </submittedName>
</protein>
<reference evidence="3" key="3">
    <citation type="submission" date="2004-06" db="EMBL/GenBank/DDBJ databases">
        <authorList>
            <person name="Scherer S.W."/>
            <person name="Cheung J."/>
            <person name="MacDonald J.R."/>
            <person name="Osborne L.R."/>
            <person name="Nakabayashi K."/>
            <person name="Herbrick J.-A."/>
            <person name="Carson A.R."/>
            <person name="Parker-Katiraee L."/>
            <person name="Skaug J."/>
            <person name="Khaja R."/>
            <person name="Zhang J."/>
            <person name="Hudek A.K."/>
            <person name="Li M."/>
            <person name="Haddad M."/>
            <person name="Duggan G.E."/>
            <person name="Fernandez B.A."/>
            <person name="Kanematsu E."/>
            <person name="Gentles S."/>
            <person name="Christopoulos C.C."/>
            <person name="Choufani S."/>
            <person name="Kwasnicka D."/>
            <person name="Zheng X.H."/>
            <person name="Nusskern D."/>
            <person name="Zhang Q."/>
            <person name="Gu Z."/>
            <person name="Lu F."/>
            <person name="Zeesman S."/>
            <person name="Teshima I."/>
            <person name="Chitayat D."/>
            <person name="Shuman C."/>
            <person name="Weksberg R."/>
            <person name="Zackai E.H."/>
            <person name="Grebe T.A."/>
            <person name="Cox S.R."/>
            <person name="Kirkpatrick S.J."/>
            <person name="Rahman N."/>
            <person name="Friedman J.M."/>
            <person name="Heng H.H.Q."/>
            <person name="Pelicci P."/>
            <person name="Lococo F."/>
            <person name="Belloni E."/>
            <person name="Shaffer L.G."/>
            <person name="Morton C.C."/>
            <person name="Pober B."/>
            <person name="Gusella J."/>
            <person name="Bruns G."/>
            <person name="Korf B.R."/>
            <person name="Quade B.J."/>
            <person name="Ligon A.H."/>
            <person name="Ferguson H."/>
            <person name="Higgins A.W."/>
            <person name="Leach N.T."/>
            <person name="Herrick S.R."/>
            <person name="Lemyre E."/>
            <person name="Farra C.G."/>
            <person name="Kim H.-G."/>
            <person name="Summers A.M."/>
            <person name="Gripp K.W."/>
            <person name="Roberts W."/>
            <person name="Szatmari P."/>
            <person name="Winsor E.J.T."/>
            <person name="Grzeschik K.-H."/>
            <person name="Teebi A."/>
            <person name="Minassian B.A."/>
            <person name="Kere J."/>
            <person name="Armengol L."/>
            <person name="Pujana M.Angel."/>
            <person name="Estivill X."/>
            <person name="Wilson M.D."/>
            <person name="Koop B.F."/>
            <person name="Tosi S."/>
            <person name="Moore G.E."/>
            <person name="Boright A.P."/>
            <person name="Zlotorynski E."/>
            <person name="Kerem B."/>
            <person name="Kroisel P.M."/>
            <person name="Petek E."/>
            <person name="Oscier D.G."/>
            <person name="Mould S.J."/>
            <person name="Doehner H."/>
            <person name="Doehner K."/>
            <person name="Rommens J.M."/>
            <person name="Vincent J.B."/>
            <person name="Venter J.C."/>
            <person name="Li P.W."/>
            <person name="Mural R.J."/>
            <person name="Adams M.D."/>
            <person name="Tsui L.-C."/>
        </authorList>
    </citation>
    <scope>NUCLEOTIDE SEQUENCE</scope>
</reference>
<evidence type="ECO:0000256" key="1">
    <source>
        <dbReference type="SAM" id="MobiDB-lite"/>
    </source>
</evidence>
<evidence type="ECO:0000313" key="2">
    <source>
        <dbReference type="EMBL" id="BAC05360.1"/>
    </source>
</evidence>
<feature type="region of interest" description="Disordered" evidence="1">
    <location>
        <begin position="24"/>
        <end position="43"/>
    </location>
</feature>